<gene>
    <name evidence="1" type="ORF">C8J55DRAFT_431934</name>
</gene>
<dbReference type="Pfam" id="PF18759">
    <property type="entry name" value="Plavaka"/>
    <property type="match status" value="1"/>
</dbReference>
<name>A0A9W9A716_9AGAR</name>
<accession>A0A9W9A716</accession>
<dbReference type="InterPro" id="IPR041078">
    <property type="entry name" value="Plavaka"/>
</dbReference>
<dbReference type="AlphaFoldDB" id="A0A9W9A716"/>
<reference evidence="1" key="2">
    <citation type="journal article" date="2023" name="Proc. Natl. Acad. Sci. U.S.A.">
        <title>A global phylogenomic analysis of the shiitake genus Lentinula.</title>
        <authorList>
            <person name="Sierra-Patev S."/>
            <person name="Min B."/>
            <person name="Naranjo-Ortiz M."/>
            <person name="Looney B."/>
            <person name="Konkel Z."/>
            <person name="Slot J.C."/>
            <person name="Sakamoto Y."/>
            <person name="Steenwyk J.L."/>
            <person name="Rokas A."/>
            <person name="Carro J."/>
            <person name="Camarero S."/>
            <person name="Ferreira P."/>
            <person name="Molpeceres G."/>
            <person name="Ruiz-Duenas F.J."/>
            <person name="Serrano A."/>
            <person name="Henrissat B."/>
            <person name="Drula E."/>
            <person name="Hughes K.W."/>
            <person name="Mata J.L."/>
            <person name="Ishikawa N.K."/>
            <person name="Vargas-Isla R."/>
            <person name="Ushijima S."/>
            <person name="Smith C.A."/>
            <person name="Donoghue J."/>
            <person name="Ahrendt S."/>
            <person name="Andreopoulos W."/>
            <person name="He G."/>
            <person name="LaButti K."/>
            <person name="Lipzen A."/>
            <person name="Ng V."/>
            <person name="Riley R."/>
            <person name="Sandor L."/>
            <person name="Barry K."/>
            <person name="Martinez A.T."/>
            <person name="Xiao Y."/>
            <person name="Gibbons J.G."/>
            <person name="Terashima K."/>
            <person name="Grigoriev I.V."/>
            <person name="Hibbett D."/>
        </authorList>
    </citation>
    <scope>NUCLEOTIDE SEQUENCE</scope>
    <source>
        <strain evidence="1">Sp2 HRB7682 ss15</strain>
    </source>
</reference>
<evidence type="ECO:0000313" key="2">
    <source>
        <dbReference type="Proteomes" id="UP001150238"/>
    </source>
</evidence>
<protein>
    <submittedName>
        <fullName evidence="1">Uncharacterized protein</fullName>
    </submittedName>
</protein>
<proteinExistence type="predicted"/>
<sequence>ADIHEMLAPDLLHQIIKGSFKDSLVEWCLDYLTTTHGEARVNEILDDIDRRLAAVPAFPGLRHFPHGRRFKQCTGDDSKALKLQIQPQVPGLVEFWYSTHAN</sequence>
<organism evidence="1 2">
    <name type="scientific">Lentinula lateritia</name>
    <dbReference type="NCBI Taxonomy" id="40482"/>
    <lineage>
        <taxon>Eukaryota</taxon>
        <taxon>Fungi</taxon>
        <taxon>Dikarya</taxon>
        <taxon>Basidiomycota</taxon>
        <taxon>Agaricomycotina</taxon>
        <taxon>Agaricomycetes</taxon>
        <taxon>Agaricomycetidae</taxon>
        <taxon>Agaricales</taxon>
        <taxon>Marasmiineae</taxon>
        <taxon>Omphalotaceae</taxon>
        <taxon>Lentinula</taxon>
    </lineage>
</organism>
<comment type="caution">
    <text evidence="1">The sequence shown here is derived from an EMBL/GenBank/DDBJ whole genome shotgun (WGS) entry which is preliminary data.</text>
</comment>
<dbReference type="Proteomes" id="UP001150238">
    <property type="component" value="Unassembled WGS sequence"/>
</dbReference>
<reference evidence="1" key="1">
    <citation type="submission" date="2022-08" db="EMBL/GenBank/DDBJ databases">
        <authorList>
            <consortium name="DOE Joint Genome Institute"/>
            <person name="Min B."/>
            <person name="Riley R."/>
            <person name="Sierra-Patev S."/>
            <person name="Naranjo-Ortiz M."/>
            <person name="Looney B."/>
            <person name="Konkel Z."/>
            <person name="Slot J.C."/>
            <person name="Sakamoto Y."/>
            <person name="Steenwyk J.L."/>
            <person name="Rokas A."/>
            <person name="Carro J."/>
            <person name="Camarero S."/>
            <person name="Ferreira P."/>
            <person name="Molpeceres G."/>
            <person name="Ruiz-Duenas F.J."/>
            <person name="Serrano A."/>
            <person name="Henrissat B."/>
            <person name="Drula E."/>
            <person name="Hughes K.W."/>
            <person name="Mata J.L."/>
            <person name="Ishikawa N.K."/>
            <person name="Vargas-Isla R."/>
            <person name="Ushijima S."/>
            <person name="Smith C.A."/>
            <person name="Ahrendt S."/>
            <person name="Andreopoulos W."/>
            <person name="He G."/>
            <person name="Labutti K."/>
            <person name="Lipzen A."/>
            <person name="Ng V."/>
            <person name="Sandor L."/>
            <person name="Barry K."/>
            <person name="Martinez A.T."/>
            <person name="Xiao Y."/>
            <person name="Gibbons J.G."/>
            <person name="Terashima K."/>
            <person name="Hibbett D.S."/>
            <person name="Grigoriev I.V."/>
        </authorList>
    </citation>
    <scope>NUCLEOTIDE SEQUENCE</scope>
    <source>
        <strain evidence="1">Sp2 HRB7682 ss15</strain>
    </source>
</reference>
<dbReference type="EMBL" id="JANVFS010000021">
    <property type="protein sequence ID" value="KAJ4475971.1"/>
    <property type="molecule type" value="Genomic_DNA"/>
</dbReference>
<feature type="non-terminal residue" evidence="1">
    <location>
        <position position="1"/>
    </location>
</feature>
<evidence type="ECO:0000313" key="1">
    <source>
        <dbReference type="EMBL" id="KAJ4475971.1"/>
    </source>
</evidence>